<gene>
    <name evidence="1" type="ORF">H4281_30275</name>
</gene>
<organism evidence="1 2">
    <name type="scientific">Amycolatopsis dendrobii</name>
    <dbReference type="NCBI Taxonomy" id="2760662"/>
    <lineage>
        <taxon>Bacteria</taxon>
        <taxon>Bacillati</taxon>
        <taxon>Actinomycetota</taxon>
        <taxon>Actinomycetes</taxon>
        <taxon>Pseudonocardiales</taxon>
        <taxon>Pseudonocardiaceae</taxon>
        <taxon>Amycolatopsis</taxon>
    </lineage>
</organism>
<name>A0A7W3W2B6_9PSEU</name>
<evidence type="ECO:0000313" key="1">
    <source>
        <dbReference type="EMBL" id="MBB1157450.1"/>
    </source>
</evidence>
<keyword evidence="2" id="KW-1185">Reference proteome</keyword>
<accession>A0A7W3W2B6</accession>
<dbReference type="RefSeq" id="WP_182894294.1">
    <property type="nucleotide sequence ID" value="NZ_JACGZW010000010.1"/>
</dbReference>
<proteinExistence type="predicted"/>
<comment type="caution">
    <text evidence="1">The sequence shown here is derived from an EMBL/GenBank/DDBJ whole genome shotgun (WGS) entry which is preliminary data.</text>
</comment>
<dbReference type="EMBL" id="JACGZW010000010">
    <property type="protein sequence ID" value="MBB1157450.1"/>
    <property type="molecule type" value="Genomic_DNA"/>
</dbReference>
<evidence type="ECO:0000313" key="2">
    <source>
        <dbReference type="Proteomes" id="UP000526734"/>
    </source>
</evidence>
<dbReference type="AlphaFoldDB" id="A0A7W3W2B6"/>
<protein>
    <submittedName>
        <fullName evidence="1">Adhesin</fullName>
    </submittedName>
</protein>
<reference evidence="1 2" key="1">
    <citation type="submission" date="2020-08" db="EMBL/GenBank/DDBJ databases">
        <title>Amycolatopsis sp. nov. DR6-1 isolated from Dendrobium heterocarpum.</title>
        <authorList>
            <person name="Tedsree N."/>
            <person name="Kuncharoen N."/>
            <person name="Likhitwitayawuid K."/>
            <person name="Tanasupawat S."/>
        </authorList>
    </citation>
    <scope>NUCLEOTIDE SEQUENCE [LARGE SCALE GENOMIC DNA]</scope>
    <source>
        <strain evidence="1 2">DR6-1</strain>
    </source>
</reference>
<dbReference type="Proteomes" id="UP000526734">
    <property type="component" value="Unassembled WGS sequence"/>
</dbReference>
<sequence length="88" mass="9146">MLKIDPDAGRTIQRLATEQGVAPEGGLRITAREGSADLATSVSALAAETDTVLTDDETGARVFLDQASSDALDGRVLVVGDQGDFTVR</sequence>